<dbReference type="InterPro" id="IPR010982">
    <property type="entry name" value="Lambda_DNA-bd_dom_sf"/>
</dbReference>
<proteinExistence type="predicted"/>
<dbReference type="RefSeq" id="WP_367878075.1">
    <property type="nucleotide sequence ID" value="NZ_JBFNXX010000008.1"/>
</dbReference>
<evidence type="ECO:0000313" key="3">
    <source>
        <dbReference type="Proteomes" id="UP001556098"/>
    </source>
</evidence>
<dbReference type="SUPFAM" id="SSF47413">
    <property type="entry name" value="lambda repressor-like DNA-binding domains"/>
    <property type="match status" value="1"/>
</dbReference>
<accession>A0ABV3RP73</accession>
<dbReference type="Proteomes" id="UP001556098">
    <property type="component" value="Unassembled WGS sequence"/>
</dbReference>
<dbReference type="CDD" id="cd00093">
    <property type="entry name" value="HTH_XRE"/>
    <property type="match status" value="1"/>
</dbReference>
<evidence type="ECO:0000259" key="1">
    <source>
        <dbReference type="PROSITE" id="PS50943"/>
    </source>
</evidence>
<organism evidence="2 3">
    <name type="scientific">Sulfitobacter sediminis</name>
    <dbReference type="NCBI Taxonomy" id="3234186"/>
    <lineage>
        <taxon>Bacteria</taxon>
        <taxon>Pseudomonadati</taxon>
        <taxon>Pseudomonadota</taxon>
        <taxon>Alphaproteobacteria</taxon>
        <taxon>Rhodobacterales</taxon>
        <taxon>Roseobacteraceae</taxon>
        <taxon>Sulfitobacter</taxon>
    </lineage>
</organism>
<reference evidence="2 3" key="1">
    <citation type="submission" date="2024-07" db="EMBL/GenBank/DDBJ databases">
        <title>Marimonas sp.nov., isolated from tidal-flat sediment.</title>
        <authorList>
            <person name="Jayan J.N."/>
            <person name="Lee S.S."/>
        </authorList>
    </citation>
    <scope>NUCLEOTIDE SEQUENCE [LARGE SCALE GENOMIC DNA]</scope>
    <source>
        <strain evidence="2 3">MJW-29</strain>
    </source>
</reference>
<keyword evidence="3" id="KW-1185">Reference proteome</keyword>
<dbReference type="Gene3D" id="1.10.260.40">
    <property type="entry name" value="lambda repressor-like DNA-binding domains"/>
    <property type="match status" value="1"/>
</dbReference>
<gene>
    <name evidence="2" type="ORF">AB2B41_12225</name>
</gene>
<dbReference type="EMBL" id="JBFNXX010000008">
    <property type="protein sequence ID" value="MEW9920373.1"/>
    <property type="molecule type" value="Genomic_DNA"/>
</dbReference>
<dbReference type="InterPro" id="IPR001387">
    <property type="entry name" value="Cro/C1-type_HTH"/>
</dbReference>
<dbReference type="PROSITE" id="PS50943">
    <property type="entry name" value="HTH_CROC1"/>
    <property type="match status" value="1"/>
</dbReference>
<feature type="domain" description="HTH cro/C1-type" evidence="1">
    <location>
        <begin position="9"/>
        <end position="63"/>
    </location>
</feature>
<sequence>MFDEFTFDLKVARKRAGLTQVDCGHLLGASDNVISQLERGQRLPTLRELCSLSLIYGRSFECLYADLLRDVRKVLTEQLGSMPEAPKGWPAEQARQRTLERLARRLREESDASHGA</sequence>
<comment type="caution">
    <text evidence="2">The sequence shown here is derived from an EMBL/GenBank/DDBJ whole genome shotgun (WGS) entry which is preliminary data.</text>
</comment>
<dbReference type="SMART" id="SM00530">
    <property type="entry name" value="HTH_XRE"/>
    <property type="match status" value="1"/>
</dbReference>
<dbReference type="Pfam" id="PF13560">
    <property type="entry name" value="HTH_31"/>
    <property type="match status" value="1"/>
</dbReference>
<protein>
    <submittedName>
        <fullName evidence="2">Helix-turn-helix transcriptional regulator</fullName>
    </submittedName>
</protein>
<name>A0ABV3RP73_9RHOB</name>
<evidence type="ECO:0000313" key="2">
    <source>
        <dbReference type="EMBL" id="MEW9920373.1"/>
    </source>
</evidence>